<accession>A0ABS9KWG6</accession>
<name>A0ABS9KWG6_9BACT</name>
<proteinExistence type="predicted"/>
<keyword evidence="2" id="KW-1185">Reference proteome</keyword>
<evidence type="ECO:0000313" key="1">
    <source>
        <dbReference type="EMBL" id="MCG2616653.1"/>
    </source>
</evidence>
<sequence length="250" mass="27519">MKKLSSLFFAAGLFFLTSCQTTREISINDNGGGTMVTTMDMSQLLGIAKMSGEADKMGDQKLDTTISFANMADSIPDATPADKELLKKGSMAMVMNMEEDKFLAKISFPFSDVTEITKLQQLSGKLMKESMKKQMSGKGQEGMPDDALPLPQAGFDDYFKTTYSKGLIEVRLDKEKYATVGADQGMQSLKEAMSQGLPFLNKVIIHLPKPAKSVEGANAKLSEDKKTLTVENDMSDFFEDATKLEYKVEF</sequence>
<organism evidence="1 2">
    <name type="scientific">Terrimonas ginsenosidimutans</name>
    <dbReference type="NCBI Taxonomy" id="2908004"/>
    <lineage>
        <taxon>Bacteria</taxon>
        <taxon>Pseudomonadati</taxon>
        <taxon>Bacteroidota</taxon>
        <taxon>Chitinophagia</taxon>
        <taxon>Chitinophagales</taxon>
        <taxon>Chitinophagaceae</taxon>
        <taxon>Terrimonas</taxon>
    </lineage>
</organism>
<gene>
    <name evidence="1" type="ORF">LZZ85_20305</name>
</gene>
<dbReference type="RefSeq" id="WP_237875191.1">
    <property type="nucleotide sequence ID" value="NZ_JAKLTR010000014.1"/>
</dbReference>
<dbReference type="Proteomes" id="UP001165367">
    <property type="component" value="Unassembled WGS sequence"/>
</dbReference>
<protein>
    <recommendedName>
        <fullName evidence="3">Lipoprotein</fullName>
    </recommendedName>
</protein>
<comment type="caution">
    <text evidence="1">The sequence shown here is derived from an EMBL/GenBank/DDBJ whole genome shotgun (WGS) entry which is preliminary data.</text>
</comment>
<evidence type="ECO:0008006" key="3">
    <source>
        <dbReference type="Google" id="ProtNLM"/>
    </source>
</evidence>
<dbReference type="PROSITE" id="PS51257">
    <property type="entry name" value="PROKAR_LIPOPROTEIN"/>
    <property type="match status" value="1"/>
</dbReference>
<dbReference type="EMBL" id="JAKLTR010000014">
    <property type="protein sequence ID" value="MCG2616653.1"/>
    <property type="molecule type" value="Genomic_DNA"/>
</dbReference>
<reference evidence="1" key="1">
    <citation type="submission" date="2022-01" db="EMBL/GenBank/DDBJ databases">
        <authorList>
            <person name="Jo J.-H."/>
            <person name="Im W.-T."/>
        </authorList>
    </citation>
    <scope>NUCLEOTIDE SEQUENCE</scope>
    <source>
        <strain evidence="1">NA20</strain>
    </source>
</reference>
<evidence type="ECO:0000313" key="2">
    <source>
        <dbReference type="Proteomes" id="UP001165367"/>
    </source>
</evidence>